<evidence type="ECO:0000313" key="2">
    <source>
        <dbReference type="EMBL" id="KAK3362435.1"/>
    </source>
</evidence>
<feature type="region of interest" description="Disordered" evidence="1">
    <location>
        <begin position="285"/>
        <end position="306"/>
    </location>
</feature>
<feature type="region of interest" description="Disordered" evidence="1">
    <location>
        <begin position="90"/>
        <end position="210"/>
    </location>
</feature>
<sequence length="464" mass="50914">MGFTASIKAVFQRMFKRADKHCHRKPVPFRPKVLHPRPYRRRGADEPLLRPEGLLENVDTLQIRESRYQGGGRDDEHVLESREHFTASGCRRDKYRGVSSDPSVAKTTNTRKTHPQNPRGHSCGAMMGNQLPPATHPTTQRTSLSPPLRRKPNFHQGTQIRPLPPLLPPQQHHPPSPHALPDLDKPLPSLPHSTFQPAAGTGEGAARRPTPDFTALLDTLHATLSHTRYAVCGQAALYLHGFPSASPLSHVSIMCPASGRDIIFAWGGAAGWDVPSRRHRRARRFGPVPRSSDISRALPPGGDGDMREDEIGVAVPGGRVWKVGIRCVDEEMWDGVVKGAVPSGGEGGGEVNVVRLEGLLDQLARAWGRSCEGEWAVGLMMWVLERLEESGRKVAPESVPHVVDETFWLPFTLSYPEAVPLLGRCGLQGSVQETFASSSPDTAAINTSYLLADEKHHEKSDELG</sequence>
<organism evidence="2 3">
    <name type="scientific">Lasiosphaeria hispida</name>
    <dbReference type="NCBI Taxonomy" id="260671"/>
    <lineage>
        <taxon>Eukaryota</taxon>
        <taxon>Fungi</taxon>
        <taxon>Dikarya</taxon>
        <taxon>Ascomycota</taxon>
        <taxon>Pezizomycotina</taxon>
        <taxon>Sordariomycetes</taxon>
        <taxon>Sordariomycetidae</taxon>
        <taxon>Sordariales</taxon>
        <taxon>Lasiosphaeriaceae</taxon>
        <taxon>Lasiosphaeria</taxon>
    </lineage>
</organism>
<name>A0AAJ0HT69_9PEZI</name>
<dbReference type="AlphaFoldDB" id="A0AAJ0HT69"/>
<dbReference type="EMBL" id="JAUIQD010000001">
    <property type="protein sequence ID" value="KAK3362435.1"/>
    <property type="molecule type" value="Genomic_DNA"/>
</dbReference>
<comment type="caution">
    <text evidence="2">The sequence shown here is derived from an EMBL/GenBank/DDBJ whole genome shotgun (WGS) entry which is preliminary data.</text>
</comment>
<dbReference type="Proteomes" id="UP001275084">
    <property type="component" value="Unassembled WGS sequence"/>
</dbReference>
<evidence type="ECO:0000313" key="3">
    <source>
        <dbReference type="Proteomes" id="UP001275084"/>
    </source>
</evidence>
<protein>
    <submittedName>
        <fullName evidence="2">Uncharacterized protein</fullName>
    </submittedName>
</protein>
<reference evidence="2" key="2">
    <citation type="submission" date="2023-06" db="EMBL/GenBank/DDBJ databases">
        <authorList>
            <consortium name="Lawrence Berkeley National Laboratory"/>
            <person name="Haridas S."/>
            <person name="Hensen N."/>
            <person name="Bonometti L."/>
            <person name="Westerberg I."/>
            <person name="Brannstrom I.O."/>
            <person name="Guillou S."/>
            <person name="Cros-Aarteil S."/>
            <person name="Calhoun S."/>
            <person name="Kuo A."/>
            <person name="Mondo S."/>
            <person name="Pangilinan J."/>
            <person name="Riley R."/>
            <person name="Labutti K."/>
            <person name="Andreopoulos B."/>
            <person name="Lipzen A."/>
            <person name="Chen C."/>
            <person name="Yanf M."/>
            <person name="Daum C."/>
            <person name="Ng V."/>
            <person name="Clum A."/>
            <person name="Steindorff A."/>
            <person name="Ohm R."/>
            <person name="Martin F."/>
            <person name="Silar P."/>
            <person name="Natvig D."/>
            <person name="Lalanne C."/>
            <person name="Gautier V."/>
            <person name="Ament-Velasquez S.L."/>
            <person name="Kruys A."/>
            <person name="Hutchinson M.I."/>
            <person name="Powell A.J."/>
            <person name="Barry K."/>
            <person name="Miller A.N."/>
            <person name="Grigoriev I.V."/>
            <person name="Debuchy R."/>
            <person name="Gladieux P."/>
            <person name="Thoren M.H."/>
            <person name="Johannesson H."/>
        </authorList>
    </citation>
    <scope>NUCLEOTIDE SEQUENCE</scope>
    <source>
        <strain evidence="2">CBS 955.72</strain>
    </source>
</reference>
<keyword evidence="3" id="KW-1185">Reference proteome</keyword>
<feature type="region of interest" description="Disordered" evidence="1">
    <location>
        <begin position="26"/>
        <end position="45"/>
    </location>
</feature>
<reference evidence="2" key="1">
    <citation type="journal article" date="2023" name="Mol. Phylogenet. Evol.">
        <title>Genome-scale phylogeny and comparative genomics of the fungal order Sordariales.</title>
        <authorList>
            <person name="Hensen N."/>
            <person name="Bonometti L."/>
            <person name="Westerberg I."/>
            <person name="Brannstrom I.O."/>
            <person name="Guillou S."/>
            <person name="Cros-Aarteil S."/>
            <person name="Calhoun S."/>
            <person name="Haridas S."/>
            <person name="Kuo A."/>
            <person name="Mondo S."/>
            <person name="Pangilinan J."/>
            <person name="Riley R."/>
            <person name="LaButti K."/>
            <person name="Andreopoulos B."/>
            <person name="Lipzen A."/>
            <person name="Chen C."/>
            <person name="Yan M."/>
            <person name="Daum C."/>
            <person name="Ng V."/>
            <person name="Clum A."/>
            <person name="Steindorff A."/>
            <person name="Ohm R.A."/>
            <person name="Martin F."/>
            <person name="Silar P."/>
            <person name="Natvig D.O."/>
            <person name="Lalanne C."/>
            <person name="Gautier V."/>
            <person name="Ament-Velasquez S.L."/>
            <person name="Kruys A."/>
            <person name="Hutchinson M.I."/>
            <person name="Powell A.J."/>
            <person name="Barry K."/>
            <person name="Miller A.N."/>
            <person name="Grigoriev I.V."/>
            <person name="Debuchy R."/>
            <person name="Gladieux P."/>
            <person name="Hiltunen Thoren M."/>
            <person name="Johannesson H."/>
        </authorList>
    </citation>
    <scope>NUCLEOTIDE SEQUENCE</scope>
    <source>
        <strain evidence="2">CBS 955.72</strain>
    </source>
</reference>
<gene>
    <name evidence="2" type="ORF">B0T25DRAFT_524313</name>
</gene>
<feature type="compositionally biased region" description="Polar residues" evidence="1">
    <location>
        <begin position="136"/>
        <end position="145"/>
    </location>
</feature>
<feature type="compositionally biased region" description="Basic residues" evidence="1">
    <location>
        <begin position="26"/>
        <end position="41"/>
    </location>
</feature>
<proteinExistence type="predicted"/>
<evidence type="ECO:0000256" key="1">
    <source>
        <dbReference type="SAM" id="MobiDB-lite"/>
    </source>
</evidence>
<accession>A0AAJ0HT69</accession>
<feature type="compositionally biased region" description="Pro residues" evidence="1">
    <location>
        <begin position="162"/>
        <end position="178"/>
    </location>
</feature>